<sequence>MTHTIHLRPDQFLRAMRDAGHHSDYAISKTMGVTRCRAAL</sequence>
<evidence type="ECO:0000313" key="1">
    <source>
        <dbReference type="EMBL" id="MBB4966360.1"/>
    </source>
</evidence>
<proteinExistence type="predicted"/>
<dbReference type="Proteomes" id="UP000542674">
    <property type="component" value="Unassembled WGS sequence"/>
</dbReference>
<name>A0A7W7T6Z6_9PSEU</name>
<comment type="caution">
    <text evidence="1">The sequence shown here is derived from an EMBL/GenBank/DDBJ whole genome shotgun (WGS) entry which is preliminary data.</text>
</comment>
<dbReference type="EMBL" id="JACHJS010000001">
    <property type="protein sequence ID" value="MBB4966360.1"/>
    <property type="molecule type" value="Genomic_DNA"/>
</dbReference>
<organism evidence="1 2">
    <name type="scientific">Saccharothrix violaceirubra</name>
    <dbReference type="NCBI Taxonomy" id="413306"/>
    <lineage>
        <taxon>Bacteria</taxon>
        <taxon>Bacillati</taxon>
        <taxon>Actinomycetota</taxon>
        <taxon>Actinomycetes</taxon>
        <taxon>Pseudonocardiales</taxon>
        <taxon>Pseudonocardiaceae</taxon>
        <taxon>Saccharothrix</taxon>
    </lineage>
</organism>
<reference evidence="1 2" key="1">
    <citation type="submission" date="2020-08" db="EMBL/GenBank/DDBJ databases">
        <title>Sequencing the genomes of 1000 actinobacteria strains.</title>
        <authorList>
            <person name="Klenk H.-P."/>
        </authorList>
    </citation>
    <scope>NUCLEOTIDE SEQUENCE [LARGE SCALE GENOMIC DNA]</scope>
    <source>
        <strain evidence="1 2">DSM 45084</strain>
    </source>
</reference>
<protein>
    <submittedName>
        <fullName evidence="1">Uncharacterized protein</fullName>
    </submittedName>
</protein>
<gene>
    <name evidence="1" type="ORF">F4559_003719</name>
</gene>
<keyword evidence="2" id="KW-1185">Reference proteome</keyword>
<dbReference type="AlphaFoldDB" id="A0A7W7T6Z6"/>
<evidence type="ECO:0000313" key="2">
    <source>
        <dbReference type="Proteomes" id="UP000542674"/>
    </source>
</evidence>
<accession>A0A7W7T6Z6</accession>